<proteinExistence type="predicted"/>
<evidence type="ECO:0000313" key="1">
    <source>
        <dbReference type="EMBL" id="KAJ1673035.1"/>
    </source>
</evidence>
<dbReference type="Proteomes" id="UP001145114">
    <property type="component" value="Unassembled WGS sequence"/>
</dbReference>
<dbReference type="EMBL" id="JAMZIH010007480">
    <property type="protein sequence ID" value="KAJ1673035.1"/>
    <property type="molecule type" value="Genomic_DNA"/>
</dbReference>
<reference evidence="1" key="1">
    <citation type="submission" date="2022-06" db="EMBL/GenBank/DDBJ databases">
        <title>Phylogenomic reconstructions and comparative analyses of Kickxellomycotina fungi.</title>
        <authorList>
            <person name="Reynolds N.K."/>
            <person name="Stajich J.E."/>
            <person name="Barry K."/>
            <person name="Grigoriev I.V."/>
            <person name="Crous P."/>
            <person name="Smith M.E."/>
        </authorList>
    </citation>
    <scope>NUCLEOTIDE SEQUENCE</scope>
    <source>
        <strain evidence="1">RSA 2271</strain>
    </source>
</reference>
<protein>
    <submittedName>
        <fullName evidence="1">Uncharacterized protein</fullName>
    </submittedName>
</protein>
<keyword evidence="2" id="KW-1185">Reference proteome</keyword>
<name>A0ACC1HAM9_9FUNG</name>
<sequence>MFKALSKVFRHPNGSGGGRRLSPDDTPHNNNNSNGGGGGNGHHDPSSLSHQVYSFDDARGTQLPANSSARRQSEAASHSGRLWGRWRDTYRGFSNSHLADGQPSTAKYSSVAETRGAAGNSSGRITTPMFTGPRNSDLADGPPVDYRFSANFWHKNISESGSPVIVNGRLSKGPVVDSDGSYPLIQENIEWHMRLVPPMNESKHTRVMRYVRIQRKHVPPPSPDLADGAAPYTDDCIVPPLRPEDSMLLTGKFPADQEAAMELANTRREIRYIRDRLSAAASGSLYERPGLPVYTSAGPAVPRDLRPVSHPLSPPPQSMQPMSAQETGTLVPAAVATANRNARANNDPSKPAAIRLEDSPLFDAHDIANSPRLLRNSAKLPPSLTVQ</sequence>
<accession>A0ACC1HAM9</accession>
<organism evidence="1 2">
    <name type="scientific">Spiromyces aspiralis</name>
    <dbReference type="NCBI Taxonomy" id="68401"/>
    <lineage>
        <taxon>Eukaryota</taxon>
        <taxon>Fungi</taxon>
        <taxon>Fungi incertae sedis</taxon>
        <taxon>Zoopagomycota</taxon>
        <taxon>Kickxellomycotina</taxon>
        <taxon>Kickxellomycetes</taxon>
        <taxon>Kickxellales</taxon>
        <taxon>Kickxellaceae</taxon>
        <taxon>Spiromyces</taxon>
    </lineage>
</organism>
<gene>
    <name evidence="1" type="ORF">EV182_006014</name>
</gene>
<comment type="caution">
    <text evidence="1">The sequence shown here is derived from an EMBL/GenBank/DDBJ whole genome shotgun (WGS) entry which is preliminary data.</text>
</comment>
<evidence type="ECO:0000313" key="2">
    <source>
        <dbReference type="Proteomes" id="UP001145114"/>
    </source>
</evidence>
<feature type="non-terminal residue" evidence="1">
    <location>
        <position position="387"/>
    </location>
</feature>